<sequence length="51" mass="5503">MTEFLASVLAKAAFMLLEALIMRIVQSLVLSTMRTGGMRTGGPQPVFFQAA</sequence>
<evidence type="ECO:0000313" key="2">
    <source>
        <dbReference type="Proteomes" id="UP001602119"/>
    </source>
</evidence>
<comment type="caution">
    <text evidence="1">The sequence shown here is derived from an EMBL/GenBank/DDBJ whole genome shotgun (WGS) entry which is preliminary data.</text>
</comment>
<name>A0ABW6VCW5_MICFU</name>
<reference evidence="1 2" key="1">
    <citation type="submission" date="2024-10" db="EMBL/GenBank/DDBJ databases">
        <title>The Natural Products Discovery Center: Release of the First 8490 Sequenced Strains for Exploring Actinobacteria Biosynthetic Diversity.</title>
        <authorList>
            <person name="Kalkreuter E."/>
            <person name="Kautsar S.A."/>
            <person name="Yang D."/>
            <person name="Bader C.D."/>
            <person name="Teijaro C.N."/>
            <person name="Fluegel L."/>
            <person name="Davis C.M."/>
            <person name="Simpson J.R."/>
            <person name="Lauterbach L."/>
            <person name="Steele A.D."/>
            <person name="Gui C."/>
            <person name="Meng S."/>
            <person name="Li G."/>
            <person name="Viehrig K."/>
            <person name="Ye F."/>
            <person name="Su P."/>
            <person name="Kiefer A.F."/>
            <person name="Nichols A."/>
            <person name="Cepeda A.J."/>
            <person name="Yan W."/>
            <person name="Fan B."/>
            <person name="Jiang Y."/>
            <person name="Adhikari A."/>
            <person name="Zheng C.-J."/>
            <person name="Schuster L."/>
            <person name="Cowan T.M."/>
            <person name="Smanski M.J."/>
            <person name="Chevrette M.G."/>
            <person name="De Carvalho L.P.S."/>
            <person name="Shen B."/>
        </authorList>
    </citation>
    <scope>NUCLEOTIDE SEQUENCE [LARGE SCALE GENOMIC DNA]</scope>
    <source>
        <strain evidence="1 2">NPDC001281</strain>
    </source>
</reference>
<dbReference type="Proteomes" id="UP001602119">
    <property type="component" value="Unassembled WGS sequence"/>
</dbReference>
<dbReference type="RefSeq" id="WP_169809024.1">
    <property type="nucleotide sequence ID" value="NZ_BBYK01000067.1"/>
</dbReference>
<keyword evidence="2" id="KW-1185">Reference proteome</keyword>
<evidence type="ECO:0000313" key="1">
    <source>
        <dbReference type="EMBL" id="MFF4775942.1"/>
    </source>
</evidence>
<gene>
    <name evidence="1" type="ORF">ACFY05_24110</name>
</gene>
<protein>
    <submittedName>
        <fullName evidence="1">Uncharacterized protein</fullName>
    </submittedName>
</protein>
<proteinExistence type="predicted"/>
<organism evidence="1 2">
    <name type="scientific">Microtetraspora fusca</name>
    <dbReference type="NCBI Taxonomy" id="1997"/>
    <lineage>
        <taxon>Bacteria</taxon>
        <taxon>Bacillati</taxon>
        <taxon>Actinomycetota</taxon>
        <taxon>Actinomycetes</taxon>
        <taxon>Streptosporangiales</taxon>
        <taxon>Streptosporangiaceae</taxon>
        <taxon>Microtetraspora</taxon>
    </lineage>
</organism>
<accession>A0ABW6VCW5</accession>
<dbReference type="EMBL" id="JBIAXI010000015">
    <property type="protein sequence ID" value="MFF4775942.1"/>
    <property type="molecule type" value="Genomic_DNA"/>
</dbReference>